<dbReference type="InterPro" id="IPR011646">
    <property type="entry name" value="KAP_P-loop"/>
</dbReference>
<proteinExistence type="predicted"/>
<dbReference type="PANTHER" id="PTHR22674:SF6">
    <property type="entry name" value="NTPASE KAP FAMILY P-LOOP DOMAIN-CONTAINING PROTEIN 1"/>
    <property type="match status" value="1"/>
</dbReference>
<evidence type="ECO:0000313" key="3">
    <source>
        <dbReference type="Proteomes" id="UP000309667"/>
    </source>
</evidence>
<organism evidence="2 3">
    <name type="scientific">Rhizobium rhizophilum</name>
    <dbReference type="NCBI Taxonomy" id="1850373"/>
    <lineage>
        <taxon>Bacteria</taxon>
        <taxon>Pseudomonadati</taxon>
        <taxon>Pseudomonadota</taxon>
        <taxon>Alphaproteobacteria</taxon>
        <taxon>Hyphomicrobiales</taxon>
        <taxon>Rhizobiaceae</taxon>
        <taxon>Rhizobium/Agrobacterium group</taxon>
        <taxon>Rhizobium</taxon>
    </lineage>
</organism>
<protein>
    <recommendedName>
        <fullName evidence="1">KAP NTPase domain-containing protein</fullName>
    </recommendedName>
</protein>
<dbReference type="EMBL" id="STGT01000003">
    <property type="protein sequence ID" value="THV14133.1"/>
    <property type="molecule type" value="Genomic_DNA"/>
</dbReference>
<name>A0ABY2QUY5_9HYPH</name>
<reference evidence="2 3" key="1">
    <citation type="submission" date="2019-04" db="EMBL/GenBank/DDBJ databases">
        <title>Genome sequence of strain 7209-2.</title>
        <authorList>
            <person name="Gao J."/>
            <person name="Sun J."/>
        </authorList>
    </citation>
    <scope>NUCLEOTIDE SEQUENCE [LARGE SCALE GENOMIC DNA]</scope>
    <source>
        <strain evidence="2 3">7209-2</strain>
    </source>
</reference>
<evidence type="ECO:0000259" key="1">
    <source>
        <dbReference type="Pfam" id="PF07693"/>
    </source>
</evidence>
<dbReference type="Proteomes" id="UP000309667">
    <property type="component" value="Unassembled WGS sequence"/>
</dbReference>
<dbReference type="InterPro" id="IPR027417">
    <property type="entry name" value="P-loop_NTPase"/>
</dbReference>
<accession>A0ABY2QUY5</accession>
<comment type="caution">
    <text evidence="2">The sequence shown here is derived from an EMBL/GenBank/DDBJ whole genome shotgun (WGS) entry which is preliminary data.</text>
</comment>
<dbReference type="RefSeq" id="WP_136558812.1">
    <property type="nucleotide sequence ID" value="NZ_STGT01000003.1"/>
</dbReference>
<feature type="domain" description="KAP NTPase" evidence="1">
    <location>
        <begin position="16"/>
        <end position="366"/>
    </location>
</feature>
<dbReference type="SUPFAM" id="SSF52540">
    <property type="entry name" value="P-loop containing nucleoside triphosphate hydrolases"/>
    <property type="match status" value="1"/>
</dbReference>
<dbReference type="Pfam" id="PF07693">
    <property type="entry name" value="KAP_NTPase"/>
    <property type="match status" value="1"/>
</dbReference>
<dbReference type="PANTHER" id="PTHR22674">
    <property type="entry name" value="NTPASE, KAP FAMILY P-LOOP DOMAIN-CONTAINING 1"/>
    <property type="match status" value="1"/>
</dbReference>
<sequence>MVVRHPSADRLGRVRFADSLARQIWTMTEPSEGYVFGLEGEWGAGKSSVMNMILHRLLHLELEEYSRCAIFHGDADKVYTQTVLDDLAMRFERIAEFSHLPDHLNYVHPDHFRRQITAEAAGNKDLERQLYRYFRLRLRSHNDPKCLVVHFRPWLIPDTAALSTVFITELVKAIGSKFGTDVEQAFADYSQIIEKLAPLAGAAAQAVLPGSDGVVRAFLSSILRKRPQSLEEGKNALEASLRKLKGRRIVVVIDDLDRLNPKEATEMVGLVKSLGNLPHVIYLMSYEPQILANHIHTTLQVDGDSYLEKIIQYRRRLPLLSGDSLAAMLSASIEPLLEDSTHTVIDGLREAMDRVGWRYIKTPRDALRCGQWINRSYEWLRNQTDPVDLFILEIVQSKDPPLYTWIRSNLQLLCAGRSATPDAISQSLKADRVEATVVRRAALSVLFPAAAQEFKEIGPSGQDARIRKRLHIRDFADGYFEASETQVYLSKDRVRELLQSDSPEDELASLLIETERQKYGALARAAFLEDLKEYYAERKITTGWIVALNSISSRLIGLEDRSGTSPFARTNEDRLVSIFVAGFNRLGVAERCNGLVSCFRMADDISLASAAFLRMYNSLQENQQAYETLVDASLSEIKAAAFSGNLFKSASPKSIVMIWTLLSGEYEPTEAINSAIKLGVSFSGVAKSVLSGISSTDGDYYVIGTWLSERWDRVAMESWASSIADSGNEYDRLWAVRLLDALRRAVEEQSEAMEVDGGYG</sequence>
<gene>
    <name evidence="2" type="ORF">E9677_14725</name>
</gene>
<dbReference type="InterPro" id="IPR052754">
    <property type="entry name" value="NTPase_KAP_P-loop"/>
</dbReference>
<evidence type="ECO:0000313" key="2">
    <source>
        <dbReference type="EMBL" id="THV14133.1"/>
    </source>
</evidence>
<keyword evidence="3" id="KW-1185">Reference proteome</keyword>